<evidence type="ECO:0000256" key="2">
    <source>
        <dbReference type="ARBA" id="ARBA00022448"/>
    </source>
</evidence>
<dbReference type="PANTHER" id="PTHR30222">
    <property type="entry name" value="SPERMIDINE/PUTRESCINE-BINDING PERIPLASMIC PROTEIN"/>
    <property type="match status" value="1"/>
</dbReference>
<keyword evidence="2" id="KW-0813">Transport</keyword>
<dbReference type="AlphaFoldDB" id="A0A067DC71"/>
<evidence type="ECO:0000313" key="6">
    <source>
        <dbReference type="Proteomes" id="UP000027120"/>
    </source>
</evidence>
<evidence type="ECO:0000256" key="3">
    <source>
        <dbReference type="ARBA" id="ARBA00022729"/>
    </source>
</evidence>
<feature type="non-terminal residue" evidence="5">
    <location>
        <position position="165"/>
    </location>
</feature>
<dbReference type="GO" id="GO:0019808">
    <property type="term" value="F:polyamine binding"/>
    <property type="evidence" value="ECO:0007669"/>
    <property type="project" value="InterPro"/>
</dbReference>
<dbReference type="SUPFAM" id="SSF53850">
    <property type="entry name" value="Periplasmic binding protein-like II"/>
    <property type="match status" value="1"/>
</dbReference>
<dbReference type="EMBL" id="KK785944">
    <property type="protein sequence ID" value="KDO40448.1"/>
    <property type="molecule type" value="Genomic_DNA"/>
</dbReference>
<gene>
    <name evidence="5" type="ORF">CISIN_1g040874mg</name>
</gene>
<dbReference type="PANTHER" id="PTHR30222:SF17">
    <property type="entry name" value="SPERMIDINE_PUTRESCINE-BINDING PERIPLASMIC PROTEIN"/>
    <property type="match status" value="1"/>
</dbReference>
<organism evidence="5 6">
    <name type="scientific">Citrus sinensis</name>
    <name type="common">Sweet orange</name>
    <name type="synonym">Citrus aurantium var. sinensis</name>
    <dbReference type="NCBI Taxonomy" id="2711"/>
    <lineage>
        <taxon>Eukaryota</taxon>
        <taxon>Viridiplantae</taxon>
        <taxon>Streptophyta</taxon>
        <taxon>Embryophyta</taxon>
        <taxon>Tracheophyta</taxon>
        <taxon>Spermatophyta</taxon>
        <taxon>Magnoliopsida</taxon>
        <taxon>eudicotyledons</taxon>
        <taxon>Gunneridae</taxon>
        <taxon>Pentapetalae</taxon>
        <taxon>rosids</taxon>
        <taxon>malvids</taxon>
        <taxon>Sapindales</taxon>
        <taxon>Rutaceae</taxon>
        <taxon>Aurantioideae</taxon>
        <taxon>Citrus</taxon>
    </lineage>
</organism>
<dbReference type="eggNOG" id="ENOG502QUR6">
    <property type="taxonomic scope" value="Eukaryota"/>
</dbReference>
<evidence type="ECO:0000313" key="5">
    <source>
        <dbReference type="EMBL" id="KDO40448.1"/>
    </source>
</evidence>
<dbReference type="Proteomes" id="UP000027120">
    <property type="component" value="Unassembled WGS sequence"/>
</dbReference>
<keyword evidence="6" id="KW-1185">Reference proteome</keyword>
<protein>
    <submittedName>
        <fullName evidence="5">Uncharacterized protein</fullName>
    </submittedName>
</protein>
<dbReference type="Gene3D" id="3.40.190.10">
    <property type="entry name" value="Periplasmic binding protein-like II"/>
    <property type="match status" value="1"/>
</dbReference>
<accession>A0A067DC71</accession>
<reference evidence="5 6" key="1">
    <citation type="submission" date="2014-04" db="EMBL/GenBank/DDBJ databases">
        <authorList>
            <consortium name="International Citrus Genome Consortium"/>
            <person name="Gmitter F."/>
            <person name="Chen C."/>
            <person name="Farmerie W."/>
            <person name="Harkins T."/>
            <person name="Desany B."/>
            <person name="Mohiuddin M."/>
            <person name="Kodira C."/>
            <person name="Borodovsky M."/>
            <person name="Lomsadze A."/>
            <person name="Burns P."/>
            <person name="Jenkins J."/>
            <person name="Prochnik S."/>
            <person name="Shu S."/>
            <person name="Chapman J."/>
            <person name="Pitluck S."/>
            <person name="Schmutz J."/>
            <person name="Rokhsar D."/>
        </authorList>
    </citation>
    <scope>NUCLEOTIDE SEQUENCE</scope>
</reference>
<keyword evidence="4" id="KW-0574">Periplasm</keyword>
<dbReference type="STRING" id="2711.A0A067DC71"/>
<dbReference type="InterPro" id="IPR001188">
    <property type="entry name" value="Sperm_putr-bd"/>
</dbReference>
<sequence length="165" mass="18591">MNLCASIDGIFNNLSLPFNKVKAKSASYMAADLVSVGDPWLSFAIEKRLIEPIAGGEDQDWFKCLSHKWKRTRGKIWAAPYRWGAMMIAYKKSKFRKHDLAPIEDWKDLWRPELAGRISMVNSPREVIGSVLKYMGASYNSNNIDSQVAGGKVAVQQNLALLQNQ</sequence>
<name>A0A067DC71_CITSI</name>
<dbReference type="PaxDb" id="2711-XP_006489915.1"/>
<evidence type="ECO:0000256" key="4">
    <source>
        <dbReference type="ARBA" id="ARBA00022764"/>
    </source>
</evidence>
<dbReference type="GO" id="GO:0015846">
    <property type="term" value="P:polyamine transport"/>
    <property type="evidence" value="ECO:0000318"/>
    <property type="project" value="GO_Central"/>
</dbReference>
<keyword evidence="3" id="KW-0732">Signal</keyword>
<evidence type="ECO:0000256" key="1">
    <source>
        <dbReference type="ARBA" id="ARBA00004418"/>
    </source>
</evidence>
<dbReference type="PRINTS" id="PR00909">
    <property type="entry name" value="SPERMDNBNDNG"/>
</dbReference>
<dbReference type="Pfam" id="PF13343">
    <property type="entry name" value="SBP_bac_6"/>
    <property type="match status" value="1"/>
</dbReference>
<proteinExistence type="predicted"/>
<comment type="subcellular location">
    <subcellularLocation>
        <location evidence="1">Periplasm</location>
    </subcellularLocation>
</comment>